<comment type="caution">
    <text evidence="2">The sequence shown here is derived from an EMBL/GenBank/DDBJ whole genome shotgun (WGS) entry which is preliminary data.</text>
</comment>
<accession>A0A086SUS2</accession>
<keyword evidence="3" id="KW-1185">Reference proteome</keyword>
<reference evidence="3" key="1">
    <citation type="journal article" date="2014" name="Genome Announc.">
        <title>Genome sequence and annotation of Acremonium chrysogenum, producer of the beta-lactam antibiotic cephalosporin C.</title>
        <authorList>
            <person name="Terfehr D."/>
            <person name="Dahlmann T.A."/>
            <person name="Specht T."/>
            <person name="Zadra I."/>
            <person name="Kuernsteiner H."/>
            <person name="Kueck U."/>
        </authorList>
    </citation>
    <scope>NUCLEOTIDE SEQUENCE [LARGE SCALE GENOMIC DNA]</scope>
    <source>
        <strain evidence="3">ATCC 11550 / CBS 779.69 / DSM 880 / IAM 14645 / JCM 23072 / IMI 49137</strain>
    </source>
</reference>
<dbReference type="EMBL" id="JPKY01000162">
    <property type="protein sequence ID" value="KFH40854.1"/>
    <property type="molecule type" value="Genomic_DNA"/>
</dbReference>
<dbReference type="STRING" id="857340.A0A086SUS2"/>
<name>A0A086SUS2_HAPC1</name>
<evidence type="ECO:0000259" key="1">
    <source>
        <dbReference type="Pfam" id="PF20233"/>
    </source>
</evidence>
<dbReference type="AlphaFoldDB" id="A0A086SUS2"/>
<dbReference type="InterPro" id="IPR046497">
    <property type="entry name" value="DUF6590"/>
</dbReference>
<dbReference type="HOGENOM" id="CLU_2885228_0_0_1"/>
<evidence type="ECO:0000313" key="3">
    <source>
        <dbReference type="Proteomes" id="UP000029964"/>
    </source>
</evidence>
<proteinExistence type="predicted"/>
<protein>
    <recommendedName>
        <fullName evidence="1">DUF6590 domain-containing protein</fullName>
    </recommendedName>
</protein>
<feature type="domain" description="DUF6590" evidence="1">
    <location>
        <begin position="2"/>
        <end position="42"/>
    </location>
</feature>
<dbReference type="OrthoDB" id="3559580at2759"/>
<sequence length="63" mass="7514">MSEDIETLARESRVNYSKSLTIEHNTPILFVGDVHPDDYRIVQKAYRKCWTDMTQSKDRGRRR</sequence>
<organism evidence="2 3">
    <name type="scientific">Hapsidospora chrysogenum (strain ATCC 11550 / CBS 779.69 / DSM 880 / IAM 14645 / JCM 23072 / IMI 49137)</name>
    <name type="common">Acremonium chrysogenum</name>
    <dbReference type="NCBI Taxonomy" id="857340"/>
    <lineage>
        <taxon>Eukaryota</taxon>
        <taxon>Fungi</taxon>
        <taxon>Dikarya</taxon>
        <taxon>Ascomycota</taxon>
        <taxon>Pezizomycotina</taxon>
        <taxon>Sordariomycetes</taxon>
        <taxon>Hypocreomycetidae</taxon>
        <taxon>Hypocreales</taxon>
        <taxon>Bionectriaceae</taxon>
        <taxon>Hapsidospora</taxon>
    </lineage>
</organism>
<evidence type="ECO:0000313" key="2">
    <source>
        <dbReference type="EMBL" id="KFH40854.1"/>
    </source>
</evidence>
<dbReference type="Pfam" id="PF20233">
    <property type="entry name" value="DUF6590"/>
    <property type="match status" value="1"/>
</dbReference>
<gene>
    <name evidence="2" type="ORF">ACRE_084530</name>
</gene>
<dbReference type="Proteomes" id="UP000029964">
    <property type="component" value="Unassembled WGS sequence"/>
</dbReference>